<dbReference type="RefSeq" id="WP_034732549.1">
    <property type="nucleotide sequence ID" value="NZ_JPIN01000007.1"/>
</dbReference>
<evidence type="ECO:0000313" key="7">
    <source>
        <dbReference type="Proteomes" id="UP000053718"/>
    </source>
</evidence>
<keyword evidence="2 5" id="KW-0808">Transferase</keyword>
<evidence type="ECO:0000256" key="4">
    <source>
        <dbReference type="ARBA" id="ARBA00038303"/>
    </source>
</evidence>
<dbReference type="PANTHER" id="PTHR33603">
    <property type="entry name" value="METHYLTRANSFERASE"/>
    <property type="match status" value="1"/>
</dbReference>
<sequence length="156" mass="17278">MRIQLIAVGQKMPDWVSTGFTTYAKRLPADCQLQLIEIAAGKRGKNADIARLTKQEGDAMLTAIGKGNRVVTLEVNGRPWDTPKLAERLGHWQMDGRDVSLLIGGPEGLAAECCAIADERWSLSPLTLPHPLVRVIVAEALYRAWSINNNHPYHRD</sequence>
<dbReference type="EMBL" id="JPIN01000007">
    <property type="protein sequence ID" value="KFZ28673.1"/>
    <property type="molecule type" value="Genomic_DNA"/>
</dbReference>
<dbReference type="InterPro" id="IPR003742">
    <property type="entry name" value="RlmH-like"/>
</dbReference>
<dbReference type="PIRSF" id="PIRSF004505">
    <property type="entry name" value="MT_bac"/>
    <property type="match status" value="1"/>
</dbReference>
<evidence type="ECO:0000256" key="3">
    <source>
        <dbReference type="ARBA" id="ARBA00022691"/>
    </source>
</evidence>
<comment type="subcellular location">
    <subcellularLocation>
        <location evidence="5">Cytoplasm</location>
    </subcellularLocation>
</comment>
<keyword evidence="3 5" id="KW-0949">S-adenosyl-L-methionine</keyword>
<comment type="subunit">
    <text evidence="5">Homodimer.</text>
</comment>
<comment type="caution">
    <text evidence="6">The sequence shown here is derived from an EMBL/GenBank/DDBJ whole genome shotgun (WGS) entry which is preliminary data.</text>
</comment>
<dbReference type="NCBIfam" id="NF000984">
    <property type="entry name" value="PRK00103.1-1"/>
    <property type="match status" value="1"/>
</dbReference>
<comment type="function">
    <text evidence="5">Specifically methylates the pseudouridine at position 1915 (m3Psi1915) in 23S rRNA.</text>
</comment>
<comment type="catalytic activity">
    <reaction evidence="5">
        <text>pseudouridine(1915) in 23S rRNA + S-adenosyl-L-methionine = N(3)-methylpseudouridine(1915) in 23S rRNA + S-adenosyl-L-homocysteine + H(+)</text>
        <dbReference type="Rhea" id="RHEA:42752"/>
        <dbReference type="Rhea" id="RHEA-COMP:10221"/>
        <dbReference type="Rhea" id="RHEA-COMP:10222"/>
        <dbReference type="ChEBI" id="CHEBI:15378"/>
        <dbReference type="ChEBI" id="CHEBI:57856"/>
        <dbReference type="ChEBI" id="CHEBI:59789"/>
        <dbReference type="ChEBI" id="CHEBI:65314"/>
        <dbReference type="ChEBI" id="CHEBI:74486"/>
        <dbReference type="EC" id="2.1.1.177"/>
    </reaction>
</comment>
<dbReference type="OrthoDB" id="9806643at2"/>
<accession>A0A094L214</accession>
<comment type="similarity">
    <text evidence="4 5">Belongs to the RNA methyltransferase RlmH family.</text>
</comment>
<dbReference type="NCBIfam" id="TIGR00246">
    <property type="entry name" value="tRNA_RlmH_YbeA"/>
    <property type="match status" value="1"/>
</dbReference>
<dbReference type="Proteomes" id="UP000053718">
    <property type="component" value="Unassembled WGS sequence"/>
</dbReference>
<dbReference type="eggNOG" id="COG1576">
    <property type="taxonomic scope" value="Bacteria"/>
</dbReference>
<dbReference type="InterPro" id="IPR029028">
    <property type="entry name" value="Alpha/beta_knot_MTases"/>
</dbReference>
<dbReference type="CDD" id="cd18081">
    <property type="entry name" value="RlmH-like"/>
    <property type="match status" value="1"/>
</dbReference>
<dbReference type="NCBIfam" id="NF000986">
    <property type="entry name" value="PRK00103.1-4"/>
    <property type="match status" value="1"/>
</dbReference>
<keyword evidence="5" id="KW-0698">rRNA processing</keyword>
<dbReference type="HAMAP" id="MF_00658">
    <property type="entry name" value="23SrRNA_methyltr_H"/>
    <property type="match status" value="1"/>
</dbReference>
<evidence type="ECO:0000256" key="5">
    <source>
        <dbReference type="HAMAP-Rule" id="MF_00658"/>
    </source>
</evidence>
<name>A0A094L214_9GAMM</name>
<dbReference type="EC" id="2.1.1.177" evidence="5"/>
<feature type="binding site" evidence="5">
    <location>
        <position position="73"/>
    </location>
    <ligand>
        <name>S-adenosyl-L-methionine</name>
        <dbReference type="ChEBI" id="CHEBI:59789"/>
    </ligand>
</feature>
<dbReference type="InterPro" id="IPR029026">
    <property type="entry name" value="tRNA_m1G_MTases_N"/>
</dbReference>
<dbReference type="GO" id="GO:0005737">
    <property type="term" value="C:cytoplasm"/>
    <property type="evidence" value="ECO:0007669"/>
    <property type="project" value="UniProtKB-SubCell"/>
</dbReference>
<protein>
    <recommendedName>
        <fullName evidence="5">Ribosomal RNA large subunit methyltransferase H</fullName>
        <ecNumber evidence="5">2.1.1.177</ecNumber>
    </recommendedName>
    <alternativeName>
        <fullName evidence="5">23S rRNA (pseudouridine1915-N3)-methyltransferase</fullName>
    </alternativeName>
    <alternativeName>
        <fullName evidence="5">23S rRNA m3Psi1915 methyltransferase</fullName>
    </alternativeName>
    <alternativeName>
        <fullName evidence="5">rRNA (pseudouridine-N3-)-methyltransferase RlmH</fullName>
    </alternativeName>
</protein>
<keyword evidence="7" id="KW-1185">Reference proteome</keyword>
<keyword evidence="1 5" id="KW-0489">Methyltransferase</keyword>
<evidence type="ECO:0000313" key="6">
    <source>
        <dbReference type="EMBL" id="KFZ28673.1"/>
    </source>
</evidence>
<evidence type="ECO:0000256" key="1">
    <source>
        <dbReference type="ARBA" id="ARBA00022603"/>
    </source>
</evidence>
<dbReference type="AlphaFoldDB" id="A0A094L214"/>
<dbReference type="STRING" id="1517416.IDAT_07970"/>
<evidence type="ECO:0000256" key="2">
    <source>
        <dbReference type="ARBA" id="ARBA00022679"/>
    </source>
</evidence>
<dbReference type="SUPFAM" id="SSF75217">
    <property type="entry name" value="alpha/beta knot"/>
    <property type="match status" value="1"/>
</dbReference>
<gene>
    <name evidence="5" type="primary">rlmH</name>
    <name evidence="6" type="ORF">IDAT_07970</name>
</gene>
<feature type="binding site" evidence="5">
    <location>
        <begin position="123"/>
        <end position="128"/>
    </location>
    <ligand>
        <name>S-adenosyl-L-methionine</name>
        <dbReference type="ChEBI" id="CHEBI:59789"/>
    </ligand>
</feature>
<feature type="binding site" evidence="5">
    <location>
        <position position="104"/>
    </location>
    <ligand>
        <name>S-adenosyl-L-methionine</name>
        <dbReference type="ChEBI" id="CHEBI:59789"/>
    </ligand>
</feature>
<dbReference type="Pfam" id="PF02590">
    <property type="entry name" value="SPOUT_MTase"/>
    <property type="match status" value="1"/>
</dbReference>
<reference evidence="6 7" key="1">
    <citation type="submission" date="2014-06" db="EMBL/GenBank/DDBJ databases">
        <title>Draft genome sequence of Idiomarina sp. MCCC 1A10513.</title>
        <authorList>
            <person name="Du J."/>
            <person name="Lai Q."/>
            <person name="Shao Z."/>
        </authorList>
    </citation>
    <scope>NUCLEOTIDE SEQUENCE [LARGE SCALE GENOMIC DNA]</scope>
    <source>
        <strain evidence="6 7">MCCC 1A10513</strain>
    </source>
</reference>
<organism evidence="6 7">
    <name type="scientific">Pseudidiomarina atlantica</name>
    <dbReference type="NCBI Taxonomy" id="1517416"/>
    <lineage>
        <taxon>Bacteria</taxon>
        <taxon>Pseudomonadati</taxon>
        <taxon>Pseudomonadota</taxon>
        <taxon>Gammaproteobacteria</taxon>
        <taxon>Alteromonadales</taxon>
        <taxon>Idiomarinaceae</taxon>
        <taxon>Pseudidiomarina</taxon>
    </lineage>
</organism>
<dbReference type="PANTHER" id="PTHR33603:SF1">
    <property type="entry name" value="RIBOSOMAL RNA LARGE SUBUNIT METHYLTRANSFERASE H"/>
    <property type="match status" value="1"/>
</dbReference>
<proteinExistence type="inferred from homology"/>
<keyword evidence="5" id="KW-0963">Cytoplasm</keyword>
<dbReference type="Gene3D" id="3.40.1280.10">
    <property type="match status" value="1"/>
</dbReference>
<dbReference type="GO" id="GO:0070038">
    <property type="term" value="F:rRNA (pseudouridine-N3-)-methyltransferase activity"/>
    <property type="evidence" value="ECO:0007669"/>
    <property type="project" value="UniProtKB-UniRule"/>
</dbReference>